<dbReference type="AlphaFoldDB" id="A0AA90SU43"/>
<evidence type="ECO:0000313" key="2">
    <source>
        <dbReference type="EMBL" id="MDP0590310.1"/>
    </source>
</evidence>
<proteinExistence type="predicted"/>
<organism evidence="2 3">
    <name type="scientific">Candidatus Endonucleibacter bathymodioli</name>
    <dbReference type="NCBI Taxonomy" id="539814"/>
    <lineage>
        <taxon>Bacteria</taxon>
        <taxon>Pseudomonadati</taxon>
        <taxon>Pseudomonadota</taxon>
        <taxon>Gammaproteobacteria</taxon>
        <taxon>Oceanospirillales</taxon>
        <taxon>Endozoicomonadaceae</taxon>
        <taxon>Candidatus Endonucleibacter</taxon>
    </lineage>
</organism>
<reference evidence="2 3" key="1">
    <citation type="journal article" date="2023" name="bioRxiv">
        <title>An intranuclear bacterial parasite of deep-sea mussels expresses apoptosis inhibitors acquired from its host.</title>
        <authorList>
            <person name="Gonzalez Porras M.A."/>
            <person name="Assie A."/>
            <person name="Tietjen M."/>
            <person name="Violette M."/>
            <person name="Kleiner M."/>
            <person name="Gruber-Vodicka H."/>
            <person name="Dubilier N."/>
            <person name="Leisch N."/>
        </authorList>
    </citation>
    <scope>NUCLEOTIDE SEQUENCE [LARGE SCALE GENOMIC DNA]</scope>
    <source>
        <strain evidence="2">IAP13</strain>
    </source>
</reference>
<sequence length="355" mass="39920">MMRTKKNITGYVLPVAMALMSVLTFSMLGVMESATVEKKKSSNQKVQLTVEQVARSELDSQLQLIESKRDLLRKAKSYVLTPILYPNGCASTAIDAICQTVKLVYTSDLPRPAGLFALEDDDQYVARKFKIYSKAQHIKSGAVSEVYSEIRDVRLELWAPDNVRDKFLTSENRDELMAEIGLYLPDWWEVKVVVAPKAWRFACIAATNSILNFFPGILIAALSNILSKGFMTEGSCTAQYTTTEGKTAYVSTPNFGGGGSWILEVPKRSTNVKLYWHAWVVPGSAREDCSWFECLIPGWRRIKRWDFEYNVDGRSPDPINKCMVISGGFWGLEMDACPYDWARANIENKKVGEGN</sequence>
<keyword evidence="1" id="KW-1133">Transmembrane helix</keyword>
<dbReference type="Proteomes" id="UP001178148">
    <property type="component" value="Unassembled WGS sequence"/>
</dbReference>
<accession>A0AA90SU43</accession>
<keyword evidence="3" id="KW-1185">Reference proteome</keyword>
<name>A0AA90SU43_9GAMM</name>
<gene>
    <name evidence="2" type="ORF">QS748_14425</name>
</gene>
<protein>
    <submittedName>
        <fullName evidence="2">Uncharacterized protein</fullName>
    </submittedName>
</protein>
<dbReference type="EMBL" id="JASXSV010000042">
    <property type="protein sequence ID" value="MDP0590310.1"/>
    <property type="molecule type" value="Genomic_DNA"/>
</dbReference>
<keyword evidence="1" id="KW-0472">Membrane</keyword>
<keyword evidence="1" id="KW-0812">Transmembrane</keyword>
<comment type="caution">
    <text evidence="2">The sequence shown here is derived from an EMBL/GenBank/DDBJ whole genome shotgun (WGS) entry which is preliminary data.</text>
</comment>
<evidence type="ECO:0000256" key="1">
    <source>
        <dbReference type="SAM" id="Phobius"/>
    </source>
</evidence>
<feature type="transmembrane region" description="Helical" evidence="1">
    <location>
        <begin position="12"/>
        <end position="31"/>
    </location>
</feature>
<evidence type="ECO:0000313" key="3">
    <source>
        <dbReference type="Proteomes" id="UP001178148"/>
    </source>
</evidence>